<dbReference type="GO" id="GO:0006508">
    <property type="term" value="P:proteolysis"/>
    <property type="evidence" value="ECO:0007669"/>
    <property type="project" value="UniProtKB-KW"/>
</dbReference>
<accession>A0A6J4R055</accession>
<proteinExistence type="predicted"/>
<keyword evidence="2" id="KW-0812">Transmembrane</keyword>
<protein>
    <submittedName>
        <fullName evidence="4">FIG001454: Transglutaminase-like enzymes, putative cysteine proteases</fullName>
    </submittedName>
</protein>
<feature type="transmembrane region" description="Helical" evidence="2">
    <location>
        <begin position="135"/>
        <end position="151"/>
    </location>
</feature>
<keyword evidence="4" id="KW-0645">Protease</keyword>
<sequence length="722" mass="78314">MGGWSVRLALYAAGFAGGMAFDVVFTDGVALPYLLGAALVAILVGSAGAYRFVLLLPAAALYTLLAVYGWPPLSPSGWEALFWQIGQDTYEAAQITYVNPVPYAAHPGLLVVLLPIVIIVVAFSISATLYEESPLISIAVLGLTIGVLGTVSFETGIGPYFTVFLISAVALLLLASDRRERLKPAAVLAGALVAGLVLILPDSSIAKEMFRPALIDWTRIGAAGTSRLAVEADVGDYLTRGRDAELLRIQSSKPLFWRGGTLDYFDGMRWSSTVEPGEDDGEEVSDEVETIDVVQKVEILEAETNLLFGGYQVQSVSVPDAELRSDGSWSSARPLAEDSTYRVLSRVPQPTTGQLESAGASYPGGVEEKFLQLPADRPEVLSETAEKIQADYSPETPYETARAIERYLISDGGFTYNLNVDYGRGDRALEEFLGEGRQGFCTQFATSMALLSRELGVPSRVVYGATTGKQEDPNEYVVSGYNMHTWVEIYFPGVGWYPFDPTPGFSVPDTMQANAPRPDLPDDLSYVSPEAPALQKETPTGPPPGREAPLPGEGTTEPGGEEPALVPLYALLSVLLLVLIVAVPLTKRTLLARGRAGDLYRDLAGRLRDLPGAGARVADSPALTPTERVLLLAGAAGVEAAPFRNFARAYSESLYAQDPRPDTARTYRKALREYQKLPRWRRIAAAVNPVSLLLRARRCLAAYGKRLGKMLRRRLERFRRVR</sequence>
<keyword evidence="2" id="KW-1133">Transmembrane helix</keyword>
<dbReference type="Pfam" id="PF01841">
    <property type="entry name" value="Transglut_core"/>
    <property type="match status" value="1"/>
</dbReference>
<dbReference type="SUPFAM" id="SSF54001">
    <property type="entry name" value="Cysteine proteinases"/>
    <property type="match status" value="1"/>
</dbReference>
<dbReference type="InterPro" id="IPR038765">
    <property type="entry name" value="Papain-like_cys_pep_sf"/>
</dbReference>
<dbReference type="InterPro" id="IPR052901">
    <property type="entry name" value="Bact_TGase-like"/>
</dbReference>
<feature type="region of interest" description="Disordered" evidence="1">
    <location>
        <begin position="508"/>
        <end position="561"/>
    </location>
</feature>
<dbReference type="PANTHER" id="PTHR42736">
    <property type="entry name" value="PROTEIN-GLUTAMINE GAMMA-GLUTAMYLTRANSFERASE"/>
    <property type="match status" value="1"/>
</dbReference>
<dbReference type="SMART" id="SM00460">
    <property type="entry name" value="TGc"/>
    <property type="match status" value="1"/>
</dbReference>
<dbReference type="AlphaFoldDB" id="A0A6J4R055"/>
<keyword evidence="4" id="KW-0378">Hydrolase</keyword>
<dbReference type="InterPro" id="IPR021878">
    <property type="entry name" value="TgpA_N"/>
</dbReference>
<reference evidence="4" key="1">
    <citation type="submission" date="2020-02" db="EMBL/GenBank/DDBJ databases">
        <authorList>
            <person name="Meier V. D."/>
        </authorList>
    </citation>
    <scope>NUCLEOTIDE SEQUENCE</scope>
    <source>
        <strain evidence="4">AVDCRST_MAG37</strain>
    </source>
</reference>
<evidence type="ECO:0000259" key="3">
    <source>
        <dbReference type="SMART" id="SM00460"/>
    </source>
</evidence>
<feature type="transmembrane region" description="Helical" evidence="2">
    <location>
        <begin position="182"/>
        <end position="201"/>
    </location>
</feature>
<evidence type="ECO:0000256" key="2">
    <source>
        <dbReference type="SAM" id="Phobius"/>
    </source>
</evidence>
<dbReference type="EMBL" id="CADCVD010000120">
    <property type="protein sequence ID" value="CAA9451677.1"/>
    <property type="molecule type" value="Genomic_DNA"/>
</dbReference>
<feature type="transmembrane region" description="Helical" evidence="2">
    <location>
        <begin position="566"/>
        <end position="585"/>
    </location>
</feature>
<dbReference type="Gene3D" id="3.10.620.30">
    <property type="match status" value="1"/>
</dbReference>
<dbReference type="GO" id="GO:0008233">
    <property type="term" value="F:peptidase activity"/>
    <property type="evidence" value="ECO:0007669"/>
    <property type="project" value="UniProtKB-KW"/>
</dbReference>
<name>A0A6J4R055_9ACTN</name>
<dbReference type="PANTHER" id="PTHR42736:SF1">
    <property type="entry name" value="PROTEIN-GLUTAMINE GAMMA-GLUTAMYLTRANSFERASE"/>
    <property type="match status" value="1"/>
</dbReference>
<evidence type="ECO:0000256" key="1">
    <source>
        <dbReference type="SAM" id="MobiDB-lite"/>
    </source>
</evidence>
<dbReference type="Pfam" id="PF11992">
    <property type="entry name" value="TgpA_N"/>
    <property type="match status" value="1"/>
</dbReference>
<feature type="domain" description="Transglutaminase-like" evidence="3">
    <location>
        <begin position="433"/>
        <end position="503"/>
    </location>
</feature>
<evidence type="ECO:0000313" key="4">
    <source>
        <dbReference type="EMBL" id="CAA9451677.1"/>
    </source>
</evidence>
<feature type="transmembrane region" description="Helical" evidence="2">
    <location>
        <begin position="103"/>
        <end position="123"/>
    </location>
</feature>
<organism evidence="4">
    <name type="scientific">uncultured Rubrobacteraceae bacterium</name>
    <dbReference type="NCBI Taxonomy" id="349277"/>
    <lineage>
        <taxon>Bacteria</taxon>
        <taxon>Bacillati</taxon>
        <taxon>Actinomycetota</taxon>
        <taxon>Rubrobacteria</taxon>
        <taxon>Rubrobacterales</taxon>
        <taxon>Rubrobacteraceae</taxon>
        <taxon>environmental samples</taxon>
    </lineage>
</organism>
<feature type="transmembrane region" description="Helical" evidence="2">
    <location>
        <begin position="30"/>
        <end position="47"/>
    </location>
</feature>
<dbReference type="InterPro" id="IPR002931">
    <property type="entry name" value="Transglutaminase-like"/>
</dbReference>
<feature type="compositionally biased region" description="Low complexity" evidence="1">
    <location>
        <begin position="547"/>
        <end position="561"/>
    </location>
</feature>
<feature type="transmembrane region" description="Helical" evidence="2">
    <location>
        <begin position="52"/>
        <end position="70"/>
    </location>
</feature>
<gene>
    <name evidence="4" type="ORF">AVDCRST_MAG37-2405</name>
</gene>
<keyword evidence="2" id="KW-0472">Membrane</keyword>
<feature type="transmembrane region" description="Helical" evidence="2">
    <location>
        <begin position="157"/>
        <end position="175"/>
    </location>
</feature>